<protein>
    <submittedName>
        <fullName evidence="1">Uncharacterized protein</fullName>
    </submittedName>
</protein>
<evidence type="ECO:0000313" key="1">
    <source>
        <dbReference type="EMBL" id="CAH4031932.1"/>
    </source>
</evidence>
<keyword evidence="2" id="KW-1185">Reference proteome</keyword>
<comment type="caution">
    <text evidence="1">The sequence shown here is derived from an EMBL/GenBank/DDBJ whole genome shotgun (WGS) entry which is preliminary data.</text>
</comment>
<organism evidence="1 2">
    <name type="scientific">Pieris brassicae</name>
    <name type="common">White butterfly</name>
    <name type="synonym">Large white butterfly</name>
    <dbReference type="NCBI Taxonomy" id="7116"/>
    <lineage>
        <taxon>Eukaryota</taxon>
        <taxon>Metazoa</taxon>
        <taxon>Ecdysozoa</taxon>
        <taxon>Arthropoda</taxon>
        <taxon>Hexapoda</taxon>
        <taxon>Insecta</taxon>
        <taxon>Pterygota</taxon>
        <taxon>Neoptera</taxon>
        <taxon>Endopterygota</taxon>
        <taxon>Lepidoptera</taxon>
        <taxon>Glossata</taxon>
        <taxon>Ditrysia</taxon>
        <taxon>Papilionoidea</taxon>
        <taxon>Pieridae</taxon>
        <taxon>Pierinae</taxon>
        <taxon>Pieris</taxon>
    </lineage>
</organism>
<dbReference type="AlphaFoldDB" id="A0A9P0XBH6"/>
<proteinExistence type="predicted"/>
<dbReference type="EMBL" id="CALOZG010000020">
    <property type="protein sequence ID" value="CAH4031932.1"/>
    <property type="molecule type" value="Genomic_DNA"/>
</dbReference>
<reference evidence="1" key="1">
    <citation type="submission" date="2022-05" db="EMBL/GenBank/DDBJ databases">
        <authorList>
            <person name="Okamura Y."/>
        </authorList>
    </citation>
    <scope>NUCLEOTIDE SEQUENCE</scope>
</reference>
<name>A0A9P0XBH6_PIEBR</name>
<dbReference type="Proteomes" id="UP001152562">
    <property type="component" value="Unassembled WGS sequence"/>
</dbReference>
<evidence type="ECO:0000313" key="2">
    <source>
        <dbReference type="Proteomes" id="UP001152562"/>
    </source>
</evidence>
<gene>
    <name evidence="1" type="ORF">PIBRA_LOCUS8384</name>
</gene>
<sequence length="208" mass="23131">MLFCSFGLDAKLKIYSPPHCTQVTKDSDYISRYKMDYPVAYIHPGQKEAFQKLFCINPAAVHKGVAVVCDWAAPPQVQFTMGDEYMHVVRQDPAGQYPGNAVIKTYQICNHTTHLDRQSGIVVTETGTNQGEVIHSSDGIILPFAYETKKYIPVPPRMGLSYVRVIVNSLSPPKVDFDSSLNKVTIRFSLTQITLSTYTIVGKAVQAP</sequence>
<accession>A0A9P0XBH6</accession>